<keyword evidence="1" id="KW-0812">Transmembrane</keyword>
<dbReference type="RefSeq" id="WP_203194156.1">
    <property type="nucleotide sequence ID" value="NZ_CP063362.1"/>
</dbReference>
<organism evidence="2 3">
    <name type="scientific">Xanthobacter dioxanivorans</name>
    <dbReference type="NCBI Taxonomy" id="2528964"/>
    <lineage>
        <taxon>Bacteria</taxon>
        <taxon>Pseudomonadati</taxon>
        <taxon>Pseudomonadota</taxon>
        <taxon>Alphaproteobacteria</taxon>
        <taxon>Hyphomicrobiales</taxon>
        <taxon>Xanthobacteraceae</taxon>
        <taxon>Xanthobacter</taxon>
    </lineage>
</organism>
<sequence length="74" mass="8261">MKLFNLDNSPLMDVNAISRDNNDLIIKGTIMGAMPMTCKLTPAEARGMLKMLTPGLVFFLLTFLFRSSARVPRN</sequence>
<evidence type="ECO:0000313" key="2">
    <source>
        <dbReference type="EMBL" id="QRG07243.1"/>
    </source>
</evidence>
<evidence type="ECO:0000313" key="3">
    <source>
        <dbReference type="Proteomes" id="UP000596427"/>
    </source>
</evidence>
<name>A0A974PP88_9HYPH</name>
<accession>A0A974PP88</accession>
<keyword evidence="1" id="KW-1133">Transmembrane helix</keyword>
<gene>
    <name evidence="2" type="ORF">EZH22_02035</name>
</gene>
<evidence type="ECO:0000256" key="1">
    <source>
        <dbReference type="SAM" id="Phobius"/>
    </source>
</evidence>
<keyword evidence="1" id="KW-0472">Membrane</keyword>
<dbReference type="AlphaFoldDB" id="A0A974PP88"/>
<feature type="transmembrane region" description="Helical" evidence="1">
    <location>
        <begin position="47"/>
        <end position="65"/>
    </location>
</feature>
<proteinExistence type="predicted"/>
<keyword evidence="3" id="KW-1185">Reference proteome</keyword>
<reference evidence="2 3" key="1">
    <citation type="submission" date="2020-10" db="EMBL/GenBank/DDBJ databases">
        <title>Degradation of 1,4-Dioxane by Xanthobacter sp. YN2, via a Novel Group-2 Soluble Di-Iron Monooxygenase.</title>
        <authorList>
            <person name="Ma F."/>
            <person name="Wang Y."/>
            <person name="Yang J."/>
            <person name="Guo H."/>
            <person name="Su D."/>
            <person name="Yu L."/>
        </authorList>
    </citation>
    <scope>NUCLEOTIDE SEQUENCE [LARGE SCALE GENOMIC DNA]</scope>
    <source>
        <strain evidence="2 3">YN2</strain>
    </source>
</reference>
<protein>
    <submittedName>
        <fullName evidence="2">Uncharacterized protein</fullName>
    </submittedName>
</protein>
<dbReference type="Proteomes" id="UP000596427">
    <property type="component" value="Chromosome"/>
</dbReference>
<dbReference type="EMBL" id="CP063362">
    <property type="protein sequence ID" value="QRG07243.1"/>
    <property type="molecule type" value="Genomic_DNA"/>
</dbReference>
<dbReference type="KEGG" id="xdi:EZH22_02035"/>